<comment type="subcellular location">
    <subcellularLocation>
        <location evidence="1">Cell membrane</location>
        <topology evidence="1">Peripheral membrane protein</topology>
        <orientation evidence="1">Cytoplasmic side</orientation>
    </subcellularLocation>
</comment>
<dbReference type="Proteomes" id="UP000721415">
    <property type="component" value="Unassembled WGS sequence"/>
</dbReference>
<keyword evidence="1" id="KW-0472">Membrane</keyword>
<dbReference type="NCBIfam" id="TIGR00278">
    <property type="entry name" value="membrane protein insertion efficiency factor YidD"/>
    <property type="match status" value="1"/>
</dbReference>
<dbReference type="PANTHER" id="PTHR33383:SF1">
    <property type="entry name" value="MEMBRANE PROTEIN INSERTION EFFICIENCY FACTOR-RELATED"/>
    <property type="match status" value="1"/>
</dbReference>
<keyword evidence="3" id="KW-1185">Reference proteome</keyword>
<dbReference type="HAMAP" id="MF_00386">
    <property type="entry name" value="UPF0161_YidD"/>
    <property type="match status" value="1"/>
</dbReference>
<gene>
    <name evidence="2" type="primary">yidD</name>
    <name evidence="2" type="ORF">HZY91_06790</name>
</gene>
<dbReference type="InterPro" id="IPR002696">
    <property type="entry name" value="Membr_insert_effic_factor_YidD"/>
</dbReference>
<organism evidence="2 3">
    <name type="scientific">Facklamia lactis</name>
    <dbReference type="NCBI Taxonomy" id="2749967"/>
    <lineage>
        <taxon>Bacteria</taxon>
        <taxon>Bacillati</taxon>
        <taxon>Bacillota</taxon>
        <taxon>Bacilli</taxon>
        <taxon>Lactobacillales</taxon>
        <taxon>Aerococcaceae</taxon>
        <taxon>Facklamia</taxon>
    </lineage>
</organism>
<proteinExistence type="inferred from homology"/>
<evidence type="ECO:0000313" key="2">
    <source>
        <dbReference type="EMBL" id="MBG9986602.1"/>
    </source>
</evidence>
<dbReference type="RefSeq" id="WP_197115510.1">
    <property type="nucleotide sequence ID" value="NZ_JACBXQ010000003.1"/>
</dbReference>
<evidence type="ECO:0000256" key="1">
    <source>
        <dbReference type="HAMAP-Rule" id="MF_00386"/>
    </source>
</evidence>
<name>A0ABS0LR11_9LACT</name>
<dbReference type="PANTHER" id="PTHR33383">
    <property type="entry name" value="MEMBRANE PROTEIN INSERTION EFFICIENCY FACTOR-RELATED"/>
    <property type="match status" value="1"/>
</dbReference>
<dbReference type="Pfam" id="PF01809">
    <property type="entry name" value="YidD"/>
    <property type="match status" value="1"/>
</dbReference>
<comment type="similarity">
    <text evidence="1">Belongs to the UPF0161 family.</text>
</comment>
<comment type="function">
    <text evidence="1">Could be involved in insertion of integral membrane proteins into the membrane.</text>
</comment>
<keyword evidence="1" id="KW-1003">Cell membrane</keyword>
<accession>A0ABS0LR11</accession>
<comment type="caution">
    <text evidence="2">The sequence shown here is derived from an EMBL/GenBank/DDBJ whole genome shotgun (WGS) entry which is preliminary data.</text>
</comment>
<reference evidence="2 3" key="1">
    <citation type="submission" date="2020-07" db="EMBL/GenBank/DDBJ databases">
        <title>Facklamia lactis sp. nov., isolated from raw milk.</title>
        <authorList>
            <person name="Doll E.V."/>
            <person name="Huptas C."/>
            <person name="Staib L."/>
            <person name="Wenning M."/>
            <person name="Scherer S."/>
        </authorList>
    </citation>
    <scope>NUCLEOTIDE SEQUENCE [LARGE SCALE GENOMIC DNA]</scope>
    <source>
        <strain evidence="2 3">DSM 111018</strain>
    </source>
</reference>
<dbReference type="EMBL" id="JACBXQ010000003">
    <property type="protein sequence ID" value="MBG9986602.1"/>
    <property type="molecule type" value="Genomic_DNA"/>
</dbReference>
<dbReference type="SMART" id="SM01234">
    <property type="entry name" value="Haemolytic"/>
    <property type="match status" value="1"/>
</dbReference>
<protein>
    <recommendedName>
        <fullName evidence="1">Putative membrane protein insertion efficiency factor</fullName>
    </recommendedName>
</protein>
<evidence type="ECO:0000313" key="3">
    <source>
        <dbReference type="Proteomes" id="UP000721415"/>
    </source>
</evidence>
<sequence>MKTVMIALVRFYRKFISPFTPPSCRYSPTCSQYMLDAIQKHGSVLGILMGVARILRCNPFVEGGFDPVPENFSLRRHPDYRR</sequence>